<evidence type="ECO:0000256" key="4">
    <source>
        <dbReference type="ARBA" id="ARBA00022729"/>
    </source>
</evidence>
<accession>A0ABM0QV41</accession>
<keyword evidence="3" id="KW-0964">Secreted</keyword>
<evidence type="ECO:0000256" key="6">
    <source>
        <dbReference type="SAM" id="SignalP"/>
    </source>
</evidence>
<comment type="subcellular location">
    <subcellularLocation>
        <location evidence="1">Secreted</location>
    </subcellularLocation>
</comment>
<evidence type="ECO:0000256" key="1">
    <source>
        <dbReference type="ARBA" id="ARBA00004613"/>
    </source>
</evidence>
<dbReference type="Proteomes" id="UP000694923">
    <property type="component" value="Unplaced"/>
</dbReference>
<evidence type="ECO:0000313" key="8">
    <source>
        <dbReference type="RefSeq" id="XP_008572232.1"/>
    </source>
</evidence>
<protein>
    <submittedName>
        <fullName evidence="8">UPF0762 protein C6orf58 homolog</fullName>
    </submittedName>
</protein>
<dbReference type="PANTHER" id="PTHR18820:SF1">
    <property type="entry name" value="PROTEIN LEG1 HOMOLOG"/>
    <property type="match status" value="1"/>
</dbReference>
<name>A0ABM0QV41_GALVR</name>
<evidence type="ECO:0000256" key="5">
    <source>
        <dbReference type="ARBA" id="ARBA00023180"/>
    </source>
</evidence>
<sequence>MAFLPSWACVIVGCFFASLAEASNFSDLYPPLWEESPGQFADYSVENGKYIINPWNYLERMGIYKILLNQTAGYFAKLAPENELNVLWGLPLQYGWQYSSGRLADPSQKTNCGYKPGGDLCVSVDSWWADMNYFLSALPFLAAVDSGIMGISSDQVVLLPPPKDQMEFCYDVSTCHSSFPETMSKWNAFYQYLQSPFCNFDNILKYLWAAHTSSLEDAVKKFEDRYEYYSKPEADFERSWYTTVEYLAALLFPTTLFIVHDFQKVLPPRILAATDVAPYISNFTDLQNTVLFGINILYDVNKYTDSAFLTAWKILMKTADTRALTLEVFEIILNMFN</sequence>
<evidence type="ECO:0000313" key="7">
    <source>
        <dbReference type="Proteomes" id="UP000694923"/>
    </source>
</evidence>
<proteinExistence type="inferred from homology"/>
<organism evidence="7 8">
    <name type="scientific">Galeopterus variegatus</name>
    <name type="common">Malayan flying lemur</name>
    <name type="synonym">Cynocephalus variegatus</name>
    <dbReference type="NCBI Taxonomy" id="482537"/>
    <lineage>
        <taxon>Eukaryota</taxon>
        <taxon>Metazoa</taxon>
        <taxon>Chordata</taxon>
        <taxon>Craniata</taxon>
        <taxon>Vertebrata</taxon>
        <taxon>Euteleostomi</taxon>
        <taxon>Mammalia</taxon>
        <taxon>Eutheria</taxon>
        <taxon>Euarchontoglires</taxon>
        <taxon>Dermoptera</taxon>
        <taxon>Cynocephalidae</taxon>
        <taxon>Galeopterus</taxon>
    </lineage>
</organism>
<dbReference type="PANTHER" id="PTHR18820">
    <property type="entry name" value="LEG1"/>
    <property type="match status" value="1"/>
</dbReference>
<dbReference type="InterPro" id="IPR008499">
    <property type="entry name" value="Leg1"/>
</dbReference>
<evidence type="ECO:0000256" key="3">
    <source>
        <dbReference type="ARBA" id="ARBA00022525"/>
    </source>
</evidence>
<feature type="chain" id="PRO_5047039842" evidence="6">
    <location>
        <begin position="23"/>
        <end position="337"/>
    </location>
</feature>
<feature type="signal peptide" evidence="6">
    <location>
        <begin position="1"/>
        <end position="22"/>
    </location>
</feature>
<comment type="similarity">
    <text evidence="2">Belongs to the LEG1 family.</text>
</comment>
<gene>
    <name evidence="8" type="primary">LOC103591533</name>
</gene>
<dbReference type="Pfam" id="PF05612">
    <property type="entry name" value="Leg1"/>
    <property type="match status" value="1"/>
</dbReference>
<evidence type="ECO:0000256" key="2">
    <source>
        <dbReference type="ARBA" id="ARBA00009122"/>
    </source>
</evidence>
<reference evidence="8" key="1">
    <citation type="submission" date="2025-08" db="UniProtKB">
        <authorList>
            <consortium name="RefSeq"/>
        </authorList>
    </citation>
    <scope>IDENTIFICATION</scope>
</reference>
<keyword evidence="4 6" id="KW-0732">Signal</keyword>
<keyword evidence="7" id="KW-1185">Reference proteome</keyword>
<dbReference type="RefSeq" id="XP_008572232.1">
    <property type="nucleotide sequence ID" value="XM_008574010.1"/>
</dbReference>
<keyword evidence="5" id="KW-0325">Glycoprotein</keyword>
<dbReference type="GeneID" id="103591533"/>